<reference evidence="1 2" key="1">
    <citation type="submission" date="2019-01" db="EMBL/GenBank/DDBJ databases">
        <title>Sequencing of cultivated peanut Arachis hypogaea provides insights into genome evolution and oil improvement.</title>
        <authorList>
            <person name="Chen X."/>
        </authorList>
    </citation>
    <scope>NUCLEOTIDE SEQUENCE [LARGE SCALE GENOMIC DNA]</scope>
    <source>
        <strain evidence="2">cv. Fuhuasheng</strain>
        <tissue evidence="1">Leaves</tissue>
    </source>
</reference>
<sequence>MDQVVIGLSELVLSRESFVGIIVVTHAPNDNFSRSCQAKFRHITEMIKALVEVDPSLKASYEVLPSWFEAMVQKDLSAVVEIKTAPAYQGNEVVQDIRILTRMSCKPIVQIDDTHLYGKYKGALLVAVSQSDNDNIVPLAYVIVEGENSDA</sequence>
<dbReference type="Proteomes" id="UP000289738">
    <property type="component" value="Chromosome A06"/>
</dbReference>
<proteinExistence type="predicted"/>
<evidence type="ECO:0008006" key="3">
    <source>
        <dbReference type="Google" id="ProtNLM"/>
    </source>
</evidence>
<comment type="caution">
    <text evidence="1">The sequence shown here is derived from an EMBL/GenBank/DDBJ whole genome shotgun (WGS) entry which is preliminary data.</text>
</comment>
<evidence type="ECO:0000313" key="1">
    <source>
        <dbReference type="EMBL" id="RYR54913.1"/>
    </source>
</evidence>
<dbReference type="EMBL" id="SDMP01000006">
    <property type="protein sequence ID" value="RYR54913.1"/>
    <property type="molecule type" value="Genomic_DNA"/>
</dbReference>
<name>A0A445CVG6_ARAHY</name>
<gene>
    <name evidence="1" type="ORF">Ahy_A06g030171</name>
</gene>
<evidence type="ECO:0000313" key="2">
    <source>
        <dbReference type="Proteomes" id="UP000289738"/>
    </source>
</evidence>
<protein>
    <recommendedName>
        <fullName evidence="3">MULE transposase domain-containing protein</fullName>
    </recommendedName>
</protein>
<dbReference type="AlphaFoldDB" id="A0A445CVG6"/>
<organism evidence="1 2">
    <name type="scientific">Arachis hypogaea</name>
    <name type="common">Peanut</name>
    <dbReference type="NCBI Taxonomy" id="3818"/>
    <lineage>
        <taxon>Eukaryota</taxon>
        <taxon>Viridiplantae</taxon>
        <taxon>Streptophyta</taxon>
        <taxon>Embryophyta</taxon>
        <taxon>Tracheophyta</taxon>
        <taxon>Spermatophyta</taxon>
        <taxon>Magnoliopsida</taxon>
        <taxon>eudicotyledons</taxon>
        <taxon>Gunneridae</taxon>
        <taxon>Pentapetalae</taxon>
        <taxon>rosids</taxon>
        <taxon>fabids</taxon>
        <taxon>Fabales</taxon>
        <taxon>Fabaceae</taxon>
        <taxon>Papilionoideae</taxon>
        <taxon>50 kb inversion clade</taxon>
        <taxon>dalbergioids sensu lato</taxon>
        <taxon>Dalbergieae</taxon>
        <taxon>Pterocarpus clade</taxon>
        <taxon>Arachis</taxon>
    </lineage>
</organism>
<accession>A0A445CVG6</accession>
<keyword evidence="2" id="KW-1185">Reference proteome</keyword>